<feature type="region of interest" description="Disordered" evidence="1">
    <location>
        <begin position="1"/>
        <end position="22"/>
    </location>
</feature>
<sequence>MINTRPKPISIERPKKSFSLPRSSPANRIRFLLSRFRVRCTHSAPSSSFRRSRKFSYLQGQAAVAICRLARYELRGGSFPRVAMLPLLLSPRRALPLHSCVRIEECVLLEDLPLDLETSMPSRFKVEEASDCVPGHDGNRTGQQRRKGAPYVVVSLLLVYCLSNLAVG</sequence>
<keyword evidence="2" id="KW-0812">Transmembrane</keyword>
<organism evidence="3 4">
    <name type="scientific">Ensete ventricosum</name>
    <name type="common">Abyssinian banana</name>
    <name type="synonym">Musa ensete</name>
    <dbReference type="NCBI Taxonomy" id="4639"/>
    <lineage>
        <taxon>Eukaryota</taxon>
        <taxon>Viridiplantae</taxon>
        <taxon>Streptophyta</taxon>
        <taxon>Embryophyta</taxon>
        <taxon>Tracheophyta</taxon>
        <taxon>Spermatophyta</taxon>
        <taxon>Magnoliopsida</taxon>
        <taxon>Liliopsida</taxon>
        <taxon>Zingiberales</taxon>
        <taxon>Musaceae</taxon>
        <taxon>Ensete</taxon>
    </lineage>
</organism>
<dbReference type="Proteomes" id="UP000287651">
    <property type="component" value="Unassembled WGS sequence"/>
</dbReference>
<proteinExistence type="predicted"/>
<accession>A0A427B2A2</accession>
<evidence type="ECO:0000256" key="2">
    <source>
        <dbReference type="SAM" id="Phobius"/>
    </source>
</evidence>
<dbReference type="EMBL" id="AMZH03000663">
    <property type="protein sequence ID" value="RRT82591.1"/>
    <property type="molecule type" value="Genomic_DNA"/>
</dbReference>
<protein>
    <submittedName>
        <fullName evidence="3">Uncharacterized protein</fullName>
    </submittedName>
</protein>
<comment type="caution">
    <text evidence="3">The sequence shown here is derived from an EMBL/GenBank/DDBJ whole genome shotgun (WGS) entry which is preliminary data.</text>
</comment>
<evidence type="ECO:0000256" key="1">
    <source>
        <dbReference type="SAM" id="MobiDB-lite"/>
    </source>
</evidence>
<feature type="transmembrane region" description="Helical" evidence="2">
    <location>
        <begin position="148"/>
        <end position="167"/>
    </location>
</feature>
<keyword evidence="2" id="KW-0472">Membrane</keyword>
<evidence type="ECO:0000313" key="3">
    <source>
        <dbReference type="EMBL" id="RRT82591.1"/>
    </source>
</evidence>
<name>A0A427B2A2_ENSVE</name>
<reference evidence="3 4" key="1">
    <citation type="journal article" date="2014" name="Agronomy (Basel)">
        <title>A Draft Genome Sequence for Ensete ventricosum, the Drought-Tolerant Tree Against Hunger.</title>
        <authorList>
            <person name="Harrison J."/>
            <person name="Moore K.A."/>
            <person name="Paszkiewicz K."/>
            <person name="Jones T."/>
            <person name="Grant M."/>
            <person name="Ambacheew D."/>
            <person name="Muzemil S."/>
            <person name="Studholme D.J."/>
        </authorList>
    </citation>
    <scope>NUCLEOTIDE SEQUENCE [LARGE SCALE GENOMIC DNA]</scope>
</reference>
<gene>
    <name evidence="3" type="ORF">B296_00019686</name>
</gene>
<dbReference type="AlphaFoldDB" id="A0A427B2A2"/>
<evidence type="ECO:0000313" key="4">
    <source>
        <dbReference type="Proteomes" id="UP000287651"/>
    </source>
</evidence>
<keyword evidence="2" id="KW-1133">Transmembrane helix</keyword>